<proteinExistence type="predicted"/>
<comment type="caution">
    <text evidence="1">The sequence shown here is derived from an EMBL/GenBank/DDBJ whole genome shotgun (WGS) entry which is preliminary data.</text>
</comment>
<reference evidence="1 2" key="1">
    <citation type="submission" date="2018-10" db="EMBL/GenBank/DDBJ databases">
        <title>Genomic Encyclopedia of Archaeal and Bacterial Type Strains, Phase II (KMG-II): from individual species to whole genera.</title>
        <authorList>
            <person name="Goeker M."/>
        </authorList>
    </citation>
    <scope>NUCLEOTIDE SEQUENCE [LARGE SCALE GENOMIC DNA]</scope>
    <source>
        <strain evidence="1 2">DSM 45657</strain>
    </source>
</reference>
<dbReference type="Proteomes" id="UP000282454">
    <property type="component" value="Unassembled WGS sequence"/>
</dbReference>
<sequence>MSETQAHDAALAWGRGHRSPTPVDFALWHVRATRGDDGLVVEFDATPASNRHLGSGTEDVVRAFCHALDVRVDEVVDWSVPRFCSTYYSDYSTSDSGDSAEDLGGDWADRHPVGWHVRITVVGTGIEGYRGVGPFGARGVDETWQPSGAYWVPGHERCELIADVVGAEPDVTALAAAAAEVFDAPAVASAELGPALHHVVVSLGDHDVATAVDRLDHLRAAALELGWSPSARRTDRLFVEHPRSST</sequence>
<gene>
    <name evidence="1" type="ORF">CLV68_4344</name>
</gene>
<dbReference type="EMBL" id="RCDD01000003">
    <property type="protein sequence ID" value="RLK58248.1"/>
    <property type="molecule type" value="Genomic_DNA"/>
</dbReference>
<evidence type="ECO:0000313" key="2">
    <source>
        <dbReference type="Proteomes" id="UP000282454"/>
    </source>
</evidence>
<dbReference type="RefSeq" id="WP_170224504.1">
    <property type="nucleotide sequence ID" value="NZ_RCDD01000003.1"/>
</dbReference>
<keyword evidence="2" id="KW-1185">Reference proteome</keyword>
<evidence type="ECO:0000313" key="1">
    <source>
        <dbReference type="EMBL" id="RLK58248.1"/>
    </source>
</evidence>
<organism evidence="1 2">
    <name type="scientific">Actinokineospora cianjurensis</name>
    <dbReference type="NCBI Taxonomy" id="585224"/>
    <lineage>
        <taxon>Bacteria</taxon>
        <taxon>Bacillati</taxon>
        <taxon>Actinomycetota</taxon>
        <taxon>Actinomycetes</taxon>
        <taxon>Pseudonocardiales</taxon>
        <taxon>Pseudonocardiaceae</taxon>
        <taxon>Actinokineospora</taxon>
    </lineage>
</organism>
<accession>A0A421B1P2</accession>
<name>A0A421B1P2_9PSEU</name>
<dbReference type="AlphaFoldDB" id="A0A421B1P2"/>
<protein>
    <submittedName>
        <fullName evidence="1">Uncharacterized protein</fullName>
    </submittedName>
</protein>